<keyword evidence="3" id="KW-1185">Reference proteome</keyword>
<accession>A0A4S2DQV2</accession>
<comment type="caution">
    <text evidence="2">The sequence shown here is derived from an EMBL/GenBank/DDBJ whole genome shotgun (WGS) entry which is preliminary data.</text>
</comment>
<evidence type="ECO:0000313" key="2">
    <source>
        <dbReference type="EMBL" id="TGY43543.1"/>
    </source>
</evidence>
<dbReference type="Proteomes" id="UP000306888">
    <property type="component" value="Unassembled WGS sequence"/>
</dbReference>
<dbReference type="RefSeq" id="WP_136003938.1">
    <property type="nucleotide sequence ID" value="NZ_SRYR01000001.1"/>
</dbReference>
<dbReference type="OrthoDB" id="1706352at2"/>
<name>A0A4S2DQV2_9CLOT</name>
<dbReference type="AlphaFoldDB" id="A0A4S2DQV2"/>
<gene>
    <name evidence="2" type="ORF">E5347_01650</name>
</gene>
<protein>
    <submittedName>
        <fullName evidence="2">Uncharacterized protein</fullName>
    </submittedName>
</protein>
<keyword evidence="1" id="KW-0175">Coiled coil</keyword>
<dbReference type="EMBL" id="SRYR01000001">
    <property type="protein sequence ID" value="TGY43543.1"/>
    <property type="molecule type" value="Genomic_DNA"/>
</dbReference>
<evidence type="ECO:0000256" key="1">
    <source>
        <dbReference type="SAM" id="Coils"/>
    </source>
</evidence>
<dbReference type="SUPFAM" id="SSF89372">
    <property type="entry name" value="Fucose-specific lectin"/>
    <property type="match status" value="1"/>
</dbReference>
<sequence length="567" mass="66715">MKGVYSWVYVDYKSNLWKFSIKDNGELSYAVMYSEGKWTKSSIIDSKATSYSIFIDDGGGVHLVYGNTKGELRYCTMKDNKWLGKTIYNLENKEYEIENIKMVIIGSNMHIFYAAISKDGSDHGIILHCLWNGSKTNVTKVEDIILKEDIYDYYSIKTTYRNDICLFYLSDDGDEVSFNYSIFQNNRWRESKRLYGIQGEEIYFDVKIENTGIHILNKSKENSIYHLDHVIVDSNQNLSYINISSGKEDIRDSLIFKKDDKIFATWLQNDSIYYSLFLGDKWDEPTSAINNSEEEIGRYNIFLDDRGTNYIASRSVYGTKGLDLFIYDPVDFLYTVKSDSHKEWTEVILNNKETKVFKEELGRVKEENKALVEKIDYLTSLDRKNQESIERYQIQLSRALEQKRKAEENSNIFVELQKKLQADYEEVSEILKLKEEENSRVKGSLDKYNSEISLLKGRLKKYELQEITLREDIISLNKINNSLKDEVNIFKEENEELTREIIGYKRLDEENKEYISNLKQVINDLKEEVLVIKKEISLLLEENRRLNTELEIERNQSVMERILKRRS</sequence>
<reference evidence="2 3" key="1">
    <citation type="submission" date="2019-04" db="EMBL/GenBank/DDBJ databases">
        <title>Microbes associate with the intestines of laboratory mice.</title>
        <authorList>
            <person name="Navarre W."/>
            <person name="Wong E."/>
            <person name="Huang K."/>
            <person name="Tropini C."/>
            <person name="Ng K."/>
            <person name="Yu B."/>
        </authorList>
    </citation>
    <scope>NUCLEOTIDE SEQUENCE [LARGE SCALE GENOMIC DNA]</scope>
    <source>
        <strain evidence="2 3">NM50_B9-20</strain>
    </source>
</reference>
<proteinExistence type="predicted"/>
<evidence type="ECO:0000313" key="3">
    <source>
        <dbReference type="Proteomes" id="UP000306888"/>
    </source>
</evidence>
<feature type="coiled-coil region" evidence="1">
    <location>
        <begin position="389"/>
        <end position="556"/>
    </location>
</feature>
<organism evidence="2 3">
    <name type="scientific">Clostridium sartagoforme</name>
    <dbReference type="NCBI Taxonomy" id="84031"/>
    <lineage>
        <taxon>Bacteria</taxon>
        <taxon>Bacillati</taxon>
        <taxon>Bacillota</taxon>
        <taxon>Clostridia</taxon>
        <taxon>Eubacteriales</taxon>
        <taxon>Clostridiaceae</taxon>
        <taxon>Clostridium</taxon>
    </lineage>
</organism>